<evidence type="ECO:0000313" key="4">
    <source>
        <dbReference type="RefSeq" id="XP_033538819.1"/>
    </source>
</evidence>
<dbReference type="AlphaFoldDB" id="A0A6G1GGJ5"/>
<feature type="region of interest" description="Disordered" evidence="1">
    <location>
        <begin position="1"/>
        <end position="25"/>
    </location>
</feature>
<evidence type="ECO:0000313" key="2">
    <source>
        <dbReference type="EMBL" id="KAF1817188.1"/>
    </source>
</evidence>
<evidence type="ECO:0000313" key="3">
    <source>
        <dbReference type="Proteomes" id="UP000504638"/>
    </source>
</evidence>
<reference evidence="4" key="3">
    <citation type="submission" date="2025-04" db="UniProtKB">
        <authorList>
            <consortium name="RefSeq"/>
        </authorList>
    </citation>
    <scope>IDENTIFICATION</scope>
    <source>
        <strain evidence="4">CBS 781.70</strain>
    </source>
</reference>
<dbReference type="GeneID" id="54422210"/>
<reference evidence="4" key="2">
    <citation type="submission" date="2020-04" db="EMBL/GenBank/DDBJ databases">
        <authorList>
            <consortium name="NCBI Genome Project"/>
        </authorList>
    </citation>
    <scope>NUCLEOTIDE SEQUENCE</scope>
    <source>
        <strain evidence="4">CBS 781.70</strain>
    </source>
</reference>
<dbReference type="RefSeq" id="XP_033538819.1">
    <property type="nucleotide sequence ID" value="XM_033681640.1"/>
</dbReference>
<protein>
    <submittedName>
        <fullName evidence="2 4">Uncharacterized protein</fullName>
    </submittedName>
</protein>
<proteinExistence type="predicted"/>
<reference evidence="2 4" key="1">
    <citation type="submission" date="2020-01" db="EMBL/GenBank/DDBJ databases">
        <authorList>
            <consortium name="DOE Joint Genome Institute"/>
            <person name="Haridas S."/>
            <person name="Albert R."/>
            <person name="Binder M."/>
            <person name="Bloem J."/>
            <person name="Labutti K."/>
            <person name="Salamov A."/>
            <person name="Andreopoulos B."/>
            <person name="Baker S.E."/>
            <person name="Barry K."/>
            <person name="Bills G."/>
            <person name="Bluhm B.H."/>
            <person name="Cannon C."/>
            <person name="Castanera R."/>
            <person name="Culley D.E."/>
            <person name="Daum C."/>
            <person name="Ezra D."/>
            <person name="Gonzalez J.B."/>
            <person name="Henrissat B."/>
            <person name="Kuo A."/>
            <person name="Liang C."/>
            <person name="Lipzen A."/>
            <person name="Lutzoni F."/>
            <person name="Magnuson J."/>
            <person name="Mondo S."/>
            <person name="Nolan M."/>
            <person name="Ohm R."/>
            <person name="Pangilinan J."/>
            <person name="Park H.-J."/>
            <person name="Ramirez L."/>
            <person name="Alfaro M."/>
            <person name="Sun H."/>
            <person name="Tritt A."/>
            <person name="Yoshinaga Y."/>
            <person name="Zwiers L.-H."/>
            <person name="Turgeon B.G."/>
            <person name="Goodwin S.B."/>
            <person name="Spatafora J.W."/>
            <person name="Crous P.W."/>
            <person name="Grigoriev I.V."/>
        </authorList>
    </citation>
    <scope>NUCLEOTIDE SEQUENCE</scope>
    <source>
        <strain evidence="2 4">CBS 781.70</strain>
    </source>
</reference>
<name>A0A6G1GGJ5_9PEZI</name>
<accession>A0A6G1GGJ5</accession>
<dbReference type="EMBL" id="ML975149">
    <property type="protein sequence ID" value="KAF1817188.1"/>
    <property type="molecule type" value="Genomic_DNA"/>
</dbReference>
<evidence type="ECO:0000256" key="1">
    <source>
        <dbReference type="SAM" id="MobiDB-lite"/>
    </source>
</evidence>
<dbReference type="Proteomes" id="UP000504638">
    <property type="component" value="Unplaced"/>
</dbReference>
<keyword evidence="3" id="KW-1185">Reference proteome</keyword>
<gene>
    <name evidence="2 4" type="ORF">P152DRAFT_478212</name>
</gene>
<sequence length="300" mass="33555">MIDHIRAPSDTPVSVPPRNVRNLKNHGTPKPISVLFVDSSNFRASIMAQLYTEMLRLLWVNNELCNPFDAIESAGWGLTSLYETLSEPCVDRCKCLFCTSFEPDLVALSCVLCHPKCPEGKDLSARFASRKPRQVFATDFTAFTHILCLDAFSFAVVEGTRAWVKAEKLSDLASGNSPRFAKIVSLGRTRSVLEKYPVKFSMRSESSYISLRDAICNDIHDFLEQHTRWRLPKGKLVESANRWRSRQCTIAEAEVLLRKKRVAGRVVKVWTDKVIPGAGPGPMTIALSHSKGGRRGTSLQ</sequence>
<organism evidence="2">
    <name type="scientific">Eremomyces bilateralis CBS 781.70</name>
    <dbReference type="NCBI Taxonomy" id="1392243"/>
    <lineage>
        <taxon>Eukaryota</taxon>
        <taxon>Fungi</taxon>
        <taxon>Dikarya</taxon>
        <taxon>Ascomycota</taxon>
        <taxon>Pezizomycotina</taxon>
        <taxon>Dothideomycetes</taxon>
        <taxon>Dothideomycetes incertae sedis</taxon>
        <taxon>Eremomycetales</taxon>
        <taxon>Eremomycetaceae</taxon>
        <taxon>Eremomyces</taxon>
    </lineage>
</organism>